<feature type="domain" description="Pseudouridine synthase I TruA alpha/beta" evidence="5">
    <location>
        <begin position="127"/>
        <end position="187"/>
    </location>
</feature>
<evidence type="ECO:0000313" key="6">
    <source>
        <dbReference type="Ensembl" id="ENSCCRP00020037604.1"/>
    </source>
</evidence>
<dbReference type="InterPro" id="IPR020095">
    <property type="entry name" value="PsdUridine_synth_TruA_C"/>
</dbReference>
<dbReference type="EC" id="5.4.99.12" evidence="4"/>
<comment type="similarity">
    <text evidence="1 4">Belongs to the tRNA pseudouridine synthase TruA family.</text>
</comment>
<evidence type="ECO:0000256" key="3">
    <source>
        <dbReference type="ARBA" id="ARBA00023235"/>
    </source>
</evidence>
<dbReference type="Pfam" id="PF01416">
    <property type="entry name" value="PseudoU_synth_1"/>
    <property type="match status" value="1"/>
</dbReference>
<evidence type="ECO:0000313" key="7">
    <source>
        <dbReference type="Proteomes" id="UP000694701"/>
    </source>
</evidence>
<keyword evidence="2 4" id="KW-0819">tRNA processing</keyword>
<dbReference type="AlphaFoldDB" id="A0A8C2E9T4"/>
<proteinExistence type="inferred from homology"/>
<evidence type="ECO:0000256" key="4">
    <source>
        <dbReference type="RuleBase" id="RU003792"/>
    </source>
</evidence>
<dbReference type="Proteomes" id="UP000694701">
    <property type="component" value="Unplaced"/>
</dbReference>
<keyword evidence="3 4" id="KW-0413">Isomerase</keyword>
<dbReference type="Ensembl" id="ENSCCRT00020041057.1">
    <property type="protein sequence ID" value="ENSCCRP00020037604.1"/>
    <property type="gene ID" value="ENSCCRG00020016801.1"/>
</dbReference>
<sequence length="205" mass="23785">VMLNFSKSVPMNKQTDLLWSRVSKFPANFHFGAVQKLKPVYEVSVVISSRTDTGVHALCNSALVDIQRRGNKPPLVCHSVSFPRITRAYSRFALGLRHHTEMPVMKRDLCWALRDMLNFCLFSFRDIQFWELPFKSRYFLYRQMRRMTGALVAVGQIQKLLEAQDSLAFPQNLTAPAHGLFLTHVQYRDTGKKCSEYRFTHYTCT</sequence>
<protein>
    <recommendedName>
        <fullName evidence="4">tRNA pseudouridine synthase</fullName>
        <ecNumber evidence="4">5.4.99.12</ecNumber>
    </recommendedName>
</protein>
<dbReference type="PANTHER" id="PTHR11142:SF0">
    <property type="entry name" value="TRNA PSEUDOURIDINE SYNTHASE-LIKE 1"/>
    <property type="match status" value="1"/>
</dbReference>
<dbReference type="GO" id="GO:0031119">
    <property type="term" value="P:tRNA pseudouridine synthesis"/>
    <property type="evidence" value="ECO:0007669"/>
    <property type="project" value="TreeGrafter"/>
</dbReference>
<comment type="catalytic activity">
    <reaction evidence="4">
        <text>uridine(38/39/40) in tRNA = pseudouridine(38/39/40) in tRNA</text>
        <dbReference type="Rhea" id="RHEA:22376"/>
        <dbReference type="Rhea" id="RHEA-COMP:10085"/>
        <dbReference type="Rhea" id="RHEA-COMP:10087"/>
        <dbReference type="ChEBI" id="CHEBI:65314"/>
        <dbReference type="ChEBI" id="CHEBI:65315"/>
        <dbReference type="EC" id="5.4.99.12"/>
    </reaction>
</comment>
<accession>A0A8C2E9T4</accession>
<dbReference type="Gene3D" id="3.30.70.660">
    <property type="entry name" value="Pseudouridine synthase I, catalytic domain, C-terminal subdomain"/>
    <property type="match status" value="1"/>
</dbReference>
<name>A0A8C2E9T4_CYPCA</name>
<evidence type="ECO:0000259" key="5">
    <source>
        <dbReference type="Pfam" id="PF01416"/>
    </source>
</evidence>
<dbReference type="GO" id="GO:0003723">
    <property type="term" value="F:RNA binding"/>
    <property type="evidence" value="ECO:0007669"/>
    <property type="project" value="InterPro"/>
</dbReference>
<reference evidence="6" key="1">
    <citation type="submission" date="2025-08" db="UniProtKB">
        <authorList>
            <consortium name="Ensembl"/>
        </authorList>
    </citation>
    <scope>IDENTIFICATION</scope>
</reference>
<organism evidence="6 7">
    <name type="scientific">Cyprinus carpio</name>
    <name type="common">Common carp</name>
    <dbReference type="NCBI Taxonomy" id="7962"/>
    <lineage>
        <taxon>Eukaryota</taxon>
        <taxon>Metazoa</taxon>
        <taxon>Chordata</taxon>
        <taxon>Craniata</taxon>
        <taxon>Vertebrata</taxon>
        <taxon>Euteleostomi</taxon>
        <taxon>Actinopterygii</taxon>
        <taxon>Neopterygii</taxon>
        <taxon>Teleostei</taxon>
        <taxon>Ostariophysi</taxon>
        <taxon>Cypriniformes</taxon>
        <taxon>Cyprinidae</taxon>
        <taxon>Cyprininae</taxon>
        <taxon>Cyprinus</taxon>
    </lineage>
</organism>
<dbReference type="GO" id="GO:0160147">
    <property type="term" value="F:tRNA pseudouridine(38-40) synthase activity"/>
    <property type="evidence" value="ECO:0007669"/>
    <property type="project" value="UniProtKB-EC"/>
</dbReference>
<dbReference type="InterPro" id="IPR020103">
    <property type="entry name" value="PsdUridine_synth_cat_dom_sf"/>
</dbReference>
<evidence type="ECO:0000256" key="1">
    <source>
        <dbReference type="ARBA" id="ARBA00009375"/>
    </source>
</evidence>
<dbReference type="PANTHER" id="PTHR11142">
    <property type="entry name" value="PSEUDOURIDYLATE SYNTHASE"/>
    <property type="match status" value="1"/>
</dbReference>
<dbReference type="InterPro" id="IPR020097">
    <property type="entry name" value="PsdUridine_synth_TruA_a/b_dom"/>
</dbReference>
<dbReference type="SUPFAM" id="SSF55120">
    <property type="entry name" value="Pseudouridine synthase"/>
    <property type="match status" value="1"/>
</dbReference>
<evidence type="ECO:0000256" key="2">
    <source>
        <dbReference type="ARBA" id="ARBA00022694"/>
    </source>
</evidence>
<dbReference type="InterPro" id="IPR001406">
    <property type="entry name" value="PsdUridine_synth_TruA"/>
</dbReference>